<sequence length="101" mass="11298">MKDLKTILPTNLEGLAEKQVGGYWKLHHNIYITDDEGVIIAIIDSAIDETLVLYWSEEEQTWFHYTNCFGLGMGGDDASRALISEWFETASESGVAVARSN</sequence>
<evidence type="ECO:0000313" key="1">
    <source>
        <dbReference type="EMBL" id="MBM6700621.1"/>
    </source>
</evidence>
<gene>
    <name evidence="1" type="ORF">H7U32_10105</name>
</gene>
<comment type="caution">
    <text evidence="1">The sequence shown here is derived from an EMBL/GenBank/DDBJ whole genome shotgun (WGS) entry which is preliminary data.</text>
</comment>
<organism evidence="1 2">
    <name type="scientific">Bifidobacterium pullorum subsp. saeculare</name>
    <dbReference type="NCBI Taxonomy" id="78257"/>
    <lineage>
        <taxon>Bacteria</taxon>
        <taxon>Bacillati</taxon>
        <taxon>Actinomycetota</taxon>
        <taxon>Actinomycetes</taxon>
        <taxon>Bifidobacteriales</taxon>
        <taxon>Bifidobacteriaceae</taxon>
        <taxon>Bifidobacterium</taxon>
    </lineage>
</organism>
<dbReference type="EMBL" id="JACLYU010000202">
    <property type="protein sequence ID" value="MBM6700621.1"/>
    <property type="molecule type" value="Genomic_DNA"/>
</dbReference>
<evidence type="ECO:0000313" key="2">
    <source>
        <dbReference type="Proteomes" id="UP000718821"/>
    </source>
</evidence>
<dbReference type="Proteomes" id="UP000718821">
    <property type="component" value="Unassembled WGS sequence"/>
</dbReference>
<protein>
    <submittedName>
        <fullName evidence="1">Uncharacterized protein</fullName>
    </submittedName>
</protein>
<reference evidence="1" key="2">
    <citation type="journal article" date="2021" name="Sci. Rep.">
        <title>The distribution of antibiotic resistance genes in chicken gut microbiota commensals.</title>
        <authorList>
            <person name="Juricova H."/>
            <person name="Matiasovicova J."/>
            <person name="Kubasova T."/>
            <person name="Cejkova D."/>
            <person name="Rychlik I."/>
        </authorList>
    </citation>
    <scope>NUCLEOTIDE SEQUENCE</scope>
    <source>
        <strain evidence="1">An836</strain>
    </source>
</reference>
<name>A0A938WZ91_9BIFI</name>
<keyword evidence="2" id="KW-1185">Reference proteome</keyword>
<reference evidence="1" key="1">
    <citation type="submission" date="2020-08" db="EMBL/GenBank/DDBJ databases">
        <authorList>
            <person name="Cejkova D."/>
            <person name="Kubasova T."/>
            <person name="Jahodarova E."/>
            <person name="Rychlik I."/>
        </authorList>
    </citation>
    <scope>NUCLEOTIDE SEQUENCE</scope>
    <source>
        <strain evidence="1">An836</strain>
    </source>
</reference>
<dbReference type="RefSeq" id="WP_204469906.1">
    <property type="nucleotide sequence ID" value="NZ_JACLYU010000202.1"/>
</dbReference>
<feature type="non-terminal residue" evidence="1">
    <location>
        <position position="101"/>
    </location>
</feature>
<dbReference type="AlphaFoldDB" id="A0A938WZ91"/>
<proteinExistence type="predicted"/>
<accession>A0A938WZ91</accession>